<sequence>MCTVGPKCRSVWREISFCDLIGTVRAHRLMSHFDTAKPVTEPFVVRWIYRTAQSLRCESNSNPLNRLFDALPSYPSPHTLKYLQNALKVLIAPCPVDNKRWIVKFRYINFVNLTKISDICENIDSILHKLNRTQYPLCLLHFTSRTRLPLSPSLYSGIIKFAPPLPHFGPAEGVEWNNGVGSMLCLSHCEGEWVEVAAGGRELLSCSVLSSHVQYSFKPVLTPSRDLTPVFYESKVFTVSRSPAAVAPSALFHAVMSSVLCDTAVPCAKIVIAVTRSVEQERSRSIQV</sequence>
<organism evidence="1 2">
    <name type="scientific">Elysia crispata</name>
    <name type="common">lettuce slug</name>
    <dbReference type="NCBI Taxonomy" id="231223"/>
    <lineage>
        <taxon>Eukaryota</taxon>
        <taxon>Metazoa</taxon>
        <taxon>Spiralia</taxon>
        <taxon>Lophotrochozoa</taxon>
        <taxon>Mollusca</taxon>
        <taxon>Gastropoda</taxon>
        <taxon>Heterobranchia</taxon>
        <taxon>Euthyneura</taxon>
        <taxon>Panpulmonata</taxon>
        <taxon>Sacoglossa</taxon>
        <taxon>Placobranchoidea</taxon>
        <taxon>Plakobranchidae</taxon>
        <taxon>Elysia</taxon>
    </lineage>
</organism>
<comment type="caution">
    <text evidence="1">The sequence shown here is derived from an EMBL/GenBank/DDBJ whole genome shotgun (WGS) entry which is preliminary data.</text>
</comment>
<accession>A0AAE1E4R4</accession>
<proteinExistence type="predicted"/>
<evidence type="ECO:0000313" key="2">
    <source>
        <dbReference type="Proteomes" id="UP001283361"/>
    </source>
</evidence>
<reference evidence="1" key="1">
    <citation type="journal article" date="2023" name="G3 (Bethesda)">
        <title>A reference genome for the long-term kleptoplast-retaining sea slug Elysia crispata morphotype clarki.</title>
        <authorList>
            <person name="Eastman K.E."/>
            <person name="Pendleton A.L."/>
            <person name="Shaikh M.A."/>
            <person name="Suttiyut T."/>
            <person name="Ogas R."/>
            <person name="Tomko P."/>
            <person name="Gavelis G."/>
            <person name="Widhalm J.R."/>
            <person name="Wisecaver J.H."/>
        </authorList>
    </citation>
    <scope>NUCLEOTIDE SEQUENCE</scope>
    <source>
        <strain evidence="1">ECLA1</strain>
    </source>
</reference>
<keyword evidence="2" id="KW-1185">Reference proteome</keyword>
<dbReference type="Proteomes" id="UP001283361">
    <property type="component" value="Unassembled WGS sequence"/>
</dbReference>
<protein>
    <submittedName>
        <fullName evidence="1">Uncharacterized protein</fullName>
    </submittedName>
</protein>
<dbReference type="AlphaFoldDB" id="A0AAE1E4R4"/>
<dbReference type="EMBL" id="JAWDGP010001129">
    <property type="protein sequence ID" value="KAK3794339.1"/>
    <property type="molecule type" value="Genomic_DNA"/>
</dbReference>
<evidence type="ECO:0000313" key="1">
    <source>
        <dbReference type="EMBL" id="KAK3794339.1"/>
    </source>
</evidence>
<gene>
    <name evidence="1" type="ORF">RRG08_061009</name>
</gene>
<name>A0AAE1E4R4_9GAST</name>